<dbReference type="KEGG" id="ote:Oter_2643"/>
<dbReference type="Proteomes" id="UP000007013">
    <property type="component" value="Chromosome"/>
</dbReference>
<dbReference type="PANTHER" id="PTHR44196">
    <property type="entry name" value="DEHYDROGENASE/REDUCTASE SDR FAMILY MEMBER 7B"/>
    <property type="match status" value="1"/>
</dbReference>
<dbReference type="RefSeq" id="WP_012375459.1">
    <property type="nucleotide sequence ID" value="NC_010571.1"/>
</dbReference>
<dbReference type="PRINTS" id="PR00081">
    <property type="entry name" value="GDHRDH"/>
</dbReference>
<gene>
    <name evidence="3" type="ordered locus">Oter_2643</name>
</gene>
<accession>B1ZUV4</accession>
<dbReference type="AlphaFoldDB" id="B1ZUV4"/>
<proteinExistence type="inferred from homology"/>
<dbReference type="Gene3D" id="3.40.50.720">
    <property type="entry name" value="NAD(P)-binding Rossmann-like Domain"/>
    <property type="match status" value="1"/>
</dbReference>
<dbReference type="EMBL" id="CP001032">
    <property type="protein sequence ID" value="ACB75924.1"/>
    <property type="molecule type" value="Genomic_DNA"/>
</dbReference>
<reference evidence="3 4" key="1">
    <citation type="journal article" date="2011" name="J. Bacteriol.">
        <title>Genome sequence of the verrucomicrobium Opitutus terrae PB90-1, an abundant inhabitant of rice paddy soil ecosystems.</title>
        <authorList>
            <person name="van Passel M.W."/>
            <person name="Kant R."/>
            <person name="Palva A."/>
            <person name="Copeland A."/>
            <person name="Lucas S."/>
            <person name="Lapidus A."/>
            <person name="Glavina del Rio T."/>
            <person name="Pitluck S."/>
            <person name="Goltsman E."/>
            <person name="Clum A."/>
            <person name="Sun H."/>
            <person name="Schmutz J."/>
            <person name="Larimer F.W."/>
            <person name="Land M.L."/>
            <person name="Hauser L."/>
            <person name="Kyrpides N."/>
            <person name="Mikhailova N."/>
            <person name="Richardson P.P."/>
            <person name="Janssen P.H."/>
            <person name="de Vos W.M."/>
            <person name="Smidt H."/>
        </authorList>
    </citation>
    <scope>NUCLEOTIDE SEQUENCE [LARGE SCALE GENOMIC DNA]</scope>
    <source>
        <strain evidence="4">DSM 11246 / JCM 15787 / PB90-1</strain>
    </source>
</reference>
<organism evidence="3 4">
    <name type="scientific">Opitutus terrae (strain DSM 11246 / JCM 15787 / PB90-1)</name>
    <dbReference type="NCBI Taxonomy" id="452637"/>
    <lineage>
        <taxon>Bacteria</taxon>
        <taxon>Pseudomonadati</taxon>
        <taxon>Verrucomicrobiota</taxon>
        <taxon>Opitutia</taxon>
        <taxon>Opitutales</taxon>
        <taxon>Opitutaceae</taxon>
        <taxon>Opitutus</taxon>
    </lineage>
</organism>
<sequence length="272" mass="28882">MIALREVCQSFTAVVLTGGSSGIGKSFIELAGNLYPALRFCNLSRTAPVIKSEELILCHVPCDLASVVETERAATEVEAFLNRDVPAGRVLLINNSGFGSYGAFPEPNLSQQLEMLQVNTVAMVRLTGRLLPVLKARGGVVMNIASTAAFQPTPHLAVYGATKSFVLNWTLALNEEWRGTNLRAMAVCPGPTSTPFFQRAGLAPGNAAERTGMSTEAVVLAALRGLAKGKSLVVPGWKNKLLAAASGMGPRTWVARISGQVIAAQRLQHVRA</sequence>
<keyword evidence="4" id="KW-1185">Reference proteome</keyword>
<keyword evidence="2" id="KW-0560">Oxidoreductase</keyword>
<dbReference type="Pfam" id="PF00106">
    <property type="entry name" value="adh_short"/>
    <property type="match status" value="1"/>
</dbReference>
<evidence type="ECO:0000313" key="4">
    <source>
        <dbReference type="Proteomes" id="UP000007013"/>
    </source>
</evidence>
<name>B1ZUV4_OPITP</name>
<dbReference type="STRING" id="452637.Oter_2643"/>
<comment type="similarity">
    <text evidence="1">Belongs to the short-chain dehydrogenases/reductases (SDR) family.</text>
</comment>
<dbReference type="HOGENOM" id="CLU_010194_2_1_0"/>
<dbReference type="InterPro" id="IPR002347">
    <property type="entry name" value="SDR_fam"/>
</dbReference>
<dbReference type="GO" id="GO:0016491">
    <property type="term" value="F:oxidoreductase activity"/>
    <property type="evidence" value="ECO:0007669"/>
    <property type="project" value="UniProtKB-KW"/>
</dbReference>
<evidence type="ECO:0000256" key="1">
    <source>
        <dbReference type="ARBA" id="ARBA00006484"/>
    </source>
</evidence>
<evidence type="ECO:0000313" key="3">
    <source>
        <dbReference type="EMBL" id="ACB75924.1"/>
    </source>
</evidence>
<dbReference type="eggNOG" id="COG0300">
    <property type="taxonomic scope" value="Bacteria"/>
</dbReference>
<dbReference type="InterPro" id="IPR036291">
    <property type="entry name" value="NAD(P)-bd_dom_sf"/>
</dbReference>
<dbReference type="SUPFAM" id="SSF51735">
    <property type="entry name" value="NAD(P)-binding Rossmann-fold domains"/>
    <property type="match status" value="1"/>
</dbReference>
<dbReference type="PANTHER" id="PTHR44196:SF2">
    <property type="entry name" value="SHORT-CHAIN DEHYDROGENASE-RELATED"/>
    <property type="match status" value="1"/>
</dbReference>
<dbReference type="GO" id="GO:0016020">
    <property type="term" value="C:membrane"/>
    <property type="evidence" value="ECO:0007669"/>
    <property type="project" value="TreeGrafter"/>
</dbReference>
<dbReference type="OrthoDB" id="9808814at2"/>
<dbReference type="CDD" id="cd05233">
    <property type="entry name" value="SDR_c"/>
    <property type="match status" value="1"/>
</dbReference>
<protein>
    <submittedName>
        <fullName evidence="3">Short-chain dehydrogenase/reductase SDR</fullName>
    </submittedName>
</protein>
<evidence type="ECO:0000256" key="2">
    <source>
        <dbReference type="ARBA" id="ARBA00023002"/>
    </source>
</evidence>